<keyword evidence="3" id="KW-0804">Transcription</keyword>
<evidence type="ECO:0000313" key="6">
    <source>
        <dbReference type="EMBL" id="KAF7848476.1"/>
    </source>
</evidence>
<dbReference type="AlphaFoldDB" id="A0A8T0CQI0"/>
<keyword evidence="1" id="KW-0805">Transcription regulation</keyword>
<dbReference type="Gene3D" id="2.170.150.80">
    <property type="entry name" value="NAC domain"/>
    <property type="match status" value="1"/>
</dbReference>
<dbReference type="Gramene" id="rna-gnl|WGS:JABURB|Cocit.L1912.1">
    <property type="protein sequence ID" value="cds-KAF7848476.1"/>
    <property type="gene ID" value="gene-BT93_L1912"/>
</dbReference>
<evidence type="ECO:0000256" key="3">
    <source>
        <dbReference type="ARBA" id="ARBA00023163"/>
    </source>
</evidence>
<protein>
    <recommendedName>
        <fullName evidence="5">NAC domain-containing protein</fullName>
    </recommendedName>
</protein>
<dbReference type="SUPFAM" id="SSF101941">
    <property type="entry name" value="NAC domain"/>
    <property type="match status" value="1"/>
</dbReference>
<name>A0A8T0CQI0_CORYI</name>
<keyword evidence="4" id="KW-0539">Nucleus</keyword>
<accession>A0A8T0CQI0</accession>
<organism evidence="6 7">
    <name type="scientific">Corymbia citriodora subsp. variegata</name>
    <dbReference type="NCBI Taxonomy" id="360336"/>
    <lineage>
        <taxon>Eukaryota</taxon>
        <taxon>Viridiplantae</taxon>
        <taxon>Streptophyta</taxon>
        <taxon>Embryophyta</taxon>
        <taxon>Tracheophyta</taxon>
        <taxon>Spermatophyta</taxon>
        <taxon>Magnoliopsida</taxon>
        <taxon>eudicotyledons</taxon>
        <taxon>Gunneridae</taxon>
        <taxon>Pentapetalae</taxon>
        <taxon>rosids</taxon>
        <taxon>malvids</taxon>
        <taxon>Myrtales</taxon>
        <taxon>Myrtaceae</taxon>
        <taxon>Myrtoideae</taxon>
        <taxon>Eucalypteae</taxon>
        <taxon>Corymbia</taxon>
    </lineage>
</organism>
<evidence type="ECO:0000256" key="1">
    <source>
        <dbReference type="ARBA" id="ARBA00023015"/>
    </source>
</evidence>
<dbReference type="GO" id="GO:0003677">
    <property type="term" value="F:DNA binding"/>
    <property type="evidence" value="ECO:0007669"/>
    <property type="project" value="UniProtKB-KW"/>
</dbReference>
<dbReference type="OrthoDB" id="1601952at2759"/>
<dbReference type="EMBL" id="MU090104">
    <property type="protein sequence ID" value="KAF7848476.1"/>
    <property type="molecule type" value="Genomic_DNA"/>
</dbReference>
<dbReference type="Proteomes" id="UP000806378">
    <property type="component" value="Unassembled WGS sequence"/>
</dbReference>
<keyword evidence="2" id="KW-0238">DNA-binding</keyword>
<feature type="domain" description="NAC" evidence="5">
    <location>
        <begin position="12"/>
        <end position="165"/>
    </location>
</feature>
<dbReference type="PROSITE" id="PS51005">
    <property type="entry name" value="NAC"/>
    <property type="match status" value="1"/>
</dbReference>
<dbReference type="Pfam" id="PF02365">
    <property type="entry name" value="NAM"/>
    <property type="match status" value="1"/>
</dbReference>
<keyword evidence="7" id="KW-1185">Reference proteome</keyword>
<dbReference type="PANTHER" id="PTHR31744:SF235">
    <property type="entry name" value="NAC DOMAIN-CONTAINING PROTEIN"/>
    <property type="match status" value="1"/>
</dbReference>
<dbReference type="InterPro" id="IPR003441">
    <property type="entry name" value="NAC-dom"/>
</dbReference>
<evidence type="ECO:0000313" key="7">
    <source>
        <dbReference type="Proteomes" id="UP000806378"/>
    </source>
</evidence>
<sequence>MQISISGVTSSLPPGFGFHATAKELLLGYLKPKILGHPPDRHYYDMIPEIDVLEFEPWQLPSRFGHMFDGKEMYFFCRVKRKYSRSSRSNRTTKAGYWKPTGKVRAVMDKDSDAQIGTKKTLVFYEGRMPSGKRTNWVMYEYLLKPKCLGNNHDENEVTLRFSFICNNAIGYK</sequence>
<dbReference type="GO" id="GO:0006355">
    <property type="term" value="P:regulation of DNA-templated transcription"/>
    <property type="evidence" value="ECO:0007669"/>
    <property type="project" value="InterPro"/>
</dbReference>
<evidence type="ECO:0000259" key="5">
    <source>
        <dbReference type="PROSITE" id="PS51005"/>
    </source>
</evidence>
<reference evidence="6" key="1">
    <citation type="submission" date="2020-05" db="EMBL/GenBank/DDBJ databases">
        <title>WGS assembly of Corymbia citriodora subspecies variegata.</title>
        <authorList>
            <person name="Barry K."/>
            <person name="Hundley H."/>
            <person name="Shu S."/>
            <person name="Jenkins J."/>
            <person name="Grimwood J."/>
            <person name="Baten A."/>
        </authorList>
    </citation>
    <scope>NUCLEOTIDE SEQUENCE</scope>
    <source>
        <strain evidence="6">CV2-018</strain>
    </source>
</reference>
<gene>
    <name evidence="6" type="ORF">BT93_L1912</name>
</gene>
<proteinExistence type="predicted"/>
<comment type="caution">
    <text evidence="6">The sequence shown here is derived from an EMBL/GenBank/DDBJ whole genome shotgun (WGS) entry which is preliminary data.</text>
</comment>
<evidence type="ECO:0000256" key="2">
    <source>
        <dbReference type="ARBA" id="ARBA00023125"/>
    </source>
</evidence>
<dbReference type="InterPro" id="IPR036093">
    <property type="entry name" value="NAC_dom_sf"/>
</dbReference>
<evidence type="ECO:0000256" key="4">
    <source>
        <dbReference type="ARBA" id="ARBA00023242"/>
    </source>
</evidence>
<dbReference type="PANTHER" id="PTHR31744">
    <property type="entry name" value="PROTEIN CUP-SHAPED COTYLEDON 2-RELATED"/>
    <property type="match status" value="1"/>
</dbReference>